<dbReference type="EMBL" id="MK697699">
    <property type="protein sequence ID" value="QHR90119.1"/>
    <property type="molecule type" value="Genomic_DNA"/>
</dbReference>
<sequence>MQNTLPSITRPNKALLKGNDPEILTSYLKGTHPEYLYADTSRGISILTEDMLCLDRKSLAWLSLKHAYSEL</sequence>
<geneLocation type="mitochondrion" evidence="1"/>
<proteinExistence type="predicted"/>
<accession>A0A6B9XR82</accession>
<reference evidence="1" key="1">
    <citation type="submission" date="2019-03" db="EMBL/GenBank/DDBJ databases">
        <title>Largest Complete Mitochondrial Genome of a Gymnosperm, Sitka Spruce (Picea sitchensis), Indicates Complex Physical Structure.</title>
        <authorList>
            <person name="Jackman S.D."/>
            <person name="Coombe L."/>
            <person name="Warren R."/>
            <person name="Kirk H."/>
            <person name="Trinh E."/>
            <person name="McLeod T."/>
            <person name="Pleasance S."/>
            <person name="Pandoh P."/>
            <person name="Zhao Y."/>
            <person name="Coope R."/>
            <person name="Bousquet J."/>
            <person name="Bohlmann J.C."/>
            <person name="Jones S.J.M."/>
            <person name="Birol I."/>
        </authorList>
    </citation>
    <scope>NUCLEOTIDE SEQUENCE</scope>
    <source>
        <strain evidence="1">Q903</strain>
    </source>
</reference>
<protein>
    <submittedName>
        <fullName evidence="1">Uncharacterized protein</fullName>
    </submittedName>
</protein>
<name>A0A6B9XR82_PICSI</name>
<organism evidence="1">
    <name type="scientific">Picea sitchensis</name>
    <name type="common">Sitka spruce</name>
    <name type="synonym">Pinus sitchensis</name>
    <dbReference type="NCBI Taxonomy" id="3332"/>
    <lineage>
        <taxon>Eukaryota</taxon>
        <taxon>Viridiplantae</taxon>
        <taxon>Streptophyta</taxon>
        <taxon>Embryophyta</taxon>
        <taxon>Tracheophyta</taxon>
        <taxon>Spermatophyta</taxon>
        <taxon>Pinopsida</taxon>
        <taxon>Pinidae</taxon>
        <taxon>Conifers I</taxon>
        <taxon>Pinales</taxon>
        <taxon>Pinaceae</taxon>
        <taxon>Picea</taxon>
    </lineage>
</organism>
<evidence type="ECO:0000313" key="1">
    <source>
        <dbReference type="EMBL" id="QHR90119.1"/>
    </source>
</evidence>
<dbReference type="AlphaFoldDB" id="A0A6B9XR82"/>
<gene>
    <name evidence="1" type="primary">orf04165</name>
    <name evidence="1" type="ORF">Q903MT_gene4142</name>
</gene>
<keyword evidence="1" id="KW-0496">Mitochondrion</keyword>